<dbReference type="Proteomes" id="UP001141552">
    <property type="component" value="Unassembled WGS sequence"/>
</dbReference>
<reference evidence="3" key="1">
    <citation type="submission" date="2022-02" db="EMBL/GenBank/DDBJ databases">
        <authorList>
            <person name="Henning P.M."/>
            <person name="McCubbin A.G."/>
            <person name="Shore J.S."/>
        </authorList>
    </citation>
    <scope>NUCLEOTIDE SEQUENCE</scope>
    <source>
        <strain evidence="3">F60SS</strain>
        <tissue evidence="3">Leaves</tissue>
    </source>
</reference>
<dbReference type="InterPro" id="IPR011604">
    <property type="entry name" value="PDDEXK-like_dom_sf"/>
</dbReference>
<dbReference type="Gene3D" id="3.90.320.10">
    <property type="match status" value="1"/>
</dbReference>
<feature type="domain" description="YqaJ viral recombinase" evidence="2">
    <location>
        <begin position="92"/>
        <end position="233"/>
    </location>
</feature>
<dbReference type="GO" id="GO:0006281">
    <property type="term" value="P:DNA repair"/>
    <property type="evidence" value="ECO:0007669"/>
    <property type="project" value="UniProtKB-ARBA"/>
</dbReference>
<dbReference type="CDD" id="cd22343">
    <property type="entry name" value="PDDEXK_lambda_exonuclease-like"/>
    <property type="match status" value="1"/>
</dbReference>
<protein>
    <recommendedName>
        <fullName evidence="2">YqaJ viral recombinase domain-containing protein</fullName>
    </recommendedName>
</protein>
<dbReference type="PANTHER" id="PTHR46609:SF4">
    <property type="entry name" value="RESTRICTION ENDONUCLEASE, TYPE II-LIKE SUPERFAMILY PROTEIN"/>
    <property type="match status" value="1"/>
</dbReference>
<reference evidence="3" key="2">
    <citation type="journal article" date="2023" name="Plants (Basel)">
        <title>Annotation of the Turnera subulata (Passifloraceae) Draft Genome Reveals the S-Locus Evolved after the Divergence of Turneroideae from Passifloroideae in a Stepwise Manner.</title>
        <authorList>
            <person name="Henning P.M."/>
            <person name="Roalson E.H."/>
            <person name="Mir W."/>
            <person name="McCubbin A.G."/>
            <person name="Shore J.S."/>
        </authorList>
    </citation>
    <scope>NUCLEOTIDE SEQUENCE</scope>
    <source>
        <strain evidence="3">F60SS</strain>
    </source>
</reference>
<dbReference type="EMBL" id="JAKUCV010002822">
    <property type="protein sequence ID" value="KAJ4841304.1"/>
    <property type="molecule type" value="Genomic_DNA"/>
</dbReference>
<dbReference type="Pfam" id="PF09588">
    <property type="entry name" value="YqaJ"/>
    <property type="match status" value="1"/>
</dbReference>
<feature type="region of interest" description="Disordered" evidence="1">
    <location>
        <begin position="35"/>
        <end position="69"/>
    </location>
</feature>
<evidence type="ECO:0000256" key="1">
    <source>
        <dbReference type="SAM" id="MobiDB-lite"/>
    </source>
</evidence>
<organism evidence="3 4">
    <name type="scientific">Turnera subulata</name>
    <dbReference type="NCBI Taxonomy" id="218843"/>
    <lineage>
        <taxon>Eukaryota</taxon>
        <taxon>Viridiplantae</taxon>
        <taxon>Streptophyta</taxon>
        <taxon>Embryophyta</taxon>
        <taxon>Tracheophyta</taxon>
        <taxon>Spermatophyta</taxon>
        <taxon>Magnoliopsida</taxon>
        <taxon>eudicotyledons</taxon>
        <taxon>Gunneridae</taxon>
        <taxon>Pentapetalae</taxon>
        <taxon>rosids</taxon>
        <taxon>fabids</taxon>
        <taxon>Malpighiales</taxon>
        <taxon>Passifloraceae</taxon>
        <taxon>Turnera</taxon>
    </lineage>
</organism>
<proteinExistence type="predicted"/>
<feature type="compositionally biased region" description="Pro residues" evidence="1">
    <location>
        <begin position="43"/>
        <end position="61"/>
    </location>
</feature>
<dbReference type="InterPro" id="IPR051703">
    <property type="entry name" value="NF-kappa-B_Signaling_Reg"/>
</dbReference>
<sequence length="335" mass="38729">MVLLPFGFHSSTRSRILFTVRRNYYRSSSTELVSWDDDQTHHSPPPFTAAYPPPPPPPPSDPGKNTTAKFAEDLGATNPVLQASSLQHWFKNWQEKRRHKLTASTFAAAVGFWKRRRTQLWLEKIGAIEPFAGCAGTWWTNVMEEEALQRYKVITGNSVLLPEFQVYGGRNNNPEDSWLAASPDGVVVKNHYELPCRGVLEIKCPYIEGMDMETVKPWRSVPLHCIPQAQGLMEILDRDWMDLYVWTPAGSTLFRLYRDTEYWDALKMALSDFWWKHVVPAREICSIYKIDDPLFQLKEQRPASKHEDYPNIVRQSIRVVDNSQLLMREIHGQLL</sequence>
<name>A0A9Q0JGX6_9ROSI</name>
<evidence type="ECO:0000259" key="2">
    <source>
        <dbReference type="Pfam" id="PF09588"/>
    </source>
</evidence>
<dbReference type="InterPro" id="IPR019080">
    <property type="entry name" value="YqaJ_viral_recombinase"/>
</dbReference>
<comment type="caution">
    <text evidence="3">The sequence shown here is derived from an EMBL/GenBank/DDBJ whole genome shotgun (WGS) entry which is preliminary data.</text>
</comment>
<keyword evidence="4" id="KW-1185">Reference proteome</keyword>
<evidence type="ECO:0000313" key="4">
    <source>
        <dbReference type="Proteomes" id="UP001141552"/>
    </source>
</evidence>
<gene>
    <name evidence="3" type="ORF">Tsubulata_050538</name>
</gene>
<evidence type="ECO:0000313" key="3">
    <source>
        <dbReference type="EMBL" id="KAJ4841304.1"/>
    </source>
</evidence>
<dbReference type="OrthoDB" id="421276at2759"/>
<dbReference type="PANTHER" id="PTHR46609">
    <property type="entry name" value="EXONUCLEASE, PHAGE-TYPE/RECB, C-TERMINAL DOMAIN-CONTAINING PROTEIN"/>
    <property type="match status" value="1"/>
</dbReference>
<dbReference type="AlphaFoldDB" id="A0A9Q0JGX6"/>
<dbReference type="InterPro" id="IPR011335">
    <property type="entry name" value="Restrct_endonuc-II-like"/>
</dbReference>
<accession>A0A9Q0JGX6</accession>
<dbReference type="SUPFAM" id="SSF52980">
    <property type="entry name" value="Restriction endonuclease-like"/>
    <property type="match status" value="1"/>
</dbReference>